<feature type="region of interest" description="Disordered" evidence="1">
    <location>
        <begin position="1"/>
        <end position="22"/>
    </location>
</feature>
<evidence type="ECO:0000313" key="2">
    <source>
        <dbReference type="EMBL" id="CAH1104461.1"/>
    </source>
</evidence>
<dbReference type="AlphaFoldDB" id="A0A9P0CMP1"/>
<accession>A0A9P0CMP1</accession>
<name>A0A9P0CMP1_9CUCU</name>
<gene>
    <name evidence="2" type="ORF">PSYICH_LOCUS5475</name>
</gene>
<protein>
    <submittedName>
        <fullName evidence="2">Uncharacterized protein</fullName>
    </submittedName>
</protein>
<evidence type="ECO:0000256" key="1">
    <source>
        <dbReference type="SAM" id="MobiDB-lite"/>
    </source>
</evidence>
<dbReference type="EMBL" id="OV651829">
    <property type="protein sequence ID" value="CAH1104461.1"/>
    <property type="molecule type" value="Genomic_DNA"/>
</dbReference>
<dbReference type="SUPFAM" id="SSF50249">
    <property type="entry name" value="Nucleic acid-binding proteins"/>
    <property type="match status" value="1"/>
</dbReference>
<reference evidence="2" key="1">
    <citation type="submission" date="2022-01" db="EMBL/GenBank/DDBJ databases">
        <authorList>
            <person name="King R."/>
        </authorList>
    </citation>
    <scope>NUCLEOTIDE SEQUENCE</scope>
</reference>
<organism evidence="2 3">
    <name type="scientific">Psylliodes chrysocephalus</name>
    <dbReference type="NCBI Taxonomy" id="3402493"/>
    <lineage>
        <taxon>Eukaryota</taxon>
        <taxon>Metazoa</taxon>
        <taxon>Ecdysozoa</taxon>
        <taxon>Arthropoda</taxon>
        <taxon>Hexapoda</taxon>
        <taxon>Insecta</taxon>
        <taxon>Pterygota</taxon>
        <taxon>Neoptera</taxon>
        <taxon>Endopterygota</taxon>
        <taxon>Coleoptera</taxon>
        <taxon>Polyphaga</taxon>
        <taxon>Cucujiformia</taxon>
        <taxon>Chrysomeloidea</taxon>
        <taxon>Chrysomelidae</taxon>
        <taxon>Galerucinae</taxon>
        <taxon>Alticini</taxon>
        <taxon>Psylliodes</taxon>
    </lineage>
</organism>
<dbReference type="InterPro" id="IPR012340">
    <property type="entry name" value="NA-bd_OB-fold"/>
</dbReference>
<evidence type="ECO:0000313" key="3">
    <source>
        <dbReference type="Proteomes" id="UP001153636"/>
    </source>
</evidence>
<keyword evidence="3" id="KW-1185">Reference proteome</keyword>
<proteinExistence type="predicted"/>
<dbReference type="OrthoDB" id="6772813at2759"/>
<dbReference type="Proteomes" id="UP001153636">
    <property type="component" value="Chromosome 17"/>
</dbReference>
<dbReference type="Gene3D" id="2.40.50.140">
    <property type="entry name" value="Nucleic acid-binding proteins"/>
    <property type="match status" value="1"/>
</dbReference>
<sequence>MSSYEENNLIDESPLMSSDEENNLIDESPLNRISALFDSEQWVITKNHNGMVKVATCDEDETRMYDKTRDWLLINSHESEDSTEEVENELEKVDDIKKDAVFLIRDLLKAKECNGYFILNNIKFRRVFLCGVVIQKNYNEDNYFIQVDDSTSSVRCVISKINLEDLNAPSSELEPFRDRIINNKDLNDFLKASSIMLSSINYMQKATPSWDEIELGDVVKILGRFSEYNGGRYVFINKIHKPATQTFALDLHLRHIINLYTETYDNCVHKEIVEESENCDTAVDGNNFQKQIVEKDENCDIGLNDDSC</sequence>